<proteinExistence type="predicted"/>
<evidence type="ECO:0000313" key="1">
    <source>
        <dbReference type="EMBL" id="GAH82347.1"/>
    </source>
</evidence>
<reference evidence="1" key="1">
    <citation type="journal article" date="2014" name="Front. Microbiol.">
        <title>High frequency of phylogenetically diverse reductive dehalogenase-homologous genes in deep subseafloor sedimentary metagenomes.</title>
        <authorList>
            <person name="Kawai M."/>
            <person name="Futagami T."/>
            <person name="Toyoda A."/>
            <person name="Takaki Y."/>
            <person name="Nishi S."/>
            <person name="Hori S."/>
            <person name="Arai W."/>
            <person name="Tsubouchi T."/>
            <person name="Morono Y."/>
            <person name="Uchiyama I."/>
            <person name="Ito T."/>
            <person name="Fujiyama A."/>
            <person name="Inagaki F."/>
            <person name="Takami H."/>
        </authorList>
    </citation>
    <scope>NUCLEOTIDE SEQUENCE</scope>
    <source>
        <strain evidence="1">Expedition CK06-06</strain>
    </source>
</reference>
<feature type="non-terminal residue" evidence="1">
    <location>
        <position position="1"/>
    </location>
</feature>
<gene>
    <name evidence="1" type="ORF">S03H2_63130</name>
</gene>
<sequence>HINNLEDVLVNKWFYDGSECYKCYYGNYNRVLKILMNGLKHKEFV</sequence>
<organism evidence="1">
    <name type="scientific">marine sediment metagenome</name>
    <dbReference type="NCBI Taxonomy" id="412755"/>
    <lineage>
        <taxon>unclassified sequences</taxon>
        <taxon>metagenomes</taxon>
        <taxon>ecological metagenomes</taxon>
    </lineage>
</organism>
<name>X1IKV5_9ZZZZ</name>
<comment type="caution">
    <text evidence="1">The sequence shown here is derived from an EMBL/GenBank/DDBJ whole genome shotgun (WGS) entry which is preliminary data.</text>
</comment>
<dbReference type="AlphaFoldDB" id="X1IKV5"/>
<dbReference type="EMBL" id="BARU01040871">
    <property type="protein sequence ID" value="GAH82347.1"/>
    <property type="molecule type" value="Genomic_DNA"/>
</dbReference>
<protein>
    <submittedName>
        <fullName evidence="1">Uncharacterized protein</fullName>
    </submittedName>
</protein>
<accession>X1IKV5</accession>